<comment type="similarity">
    <text evidence="2">Belongs to the Tim44 family.</text>
</comment>
<feature type="domain" description="Tim44-like" evidence="7">
    <location>
        <begin position="22"/>
        <end position="63"/>
    </location>
</feature>
<dbReference type="SUPFAM" id="SSF54427">
    <property type="entry name" value="NTF2-like"/>
    <property type="match status" value="1"/>
</dbReference>
<dbReference type="EMBL" id="LSYS01005256">
    <property type="protein sequence ID" value="OPJ77675.1"/>
    <property type="molecule type" value="Genomic_DNA"/>
</dbReference>
<protein>
    <recommendedName>
        <fullName evidence="7">Tim44-like domain-containing protein</fullName>
    </recommendedName>
</protein>
<dbReference type="PANTHER" id="PTHR10721">
    <property type="entry name" value="MITOCHONDRIAL IMPORT INNER MEMBRANE TRANSLOCASE SUBUNIT TIM44"/>
    <property type="match status" value="1"/>
</dbReference>
<dbReference type="InterPro" id="IPR032710">
    <property type="entry name" value="NTF2-like_dom_sf"/>
</dbReference>
<keyword evidence="4" id="KW-0809">Transit peptide</keyword>
<evidence type="ECO:0000313" key="8">
    <source>
        <dbReference type="EMBL" id="OPJ77675.1"/>
    </source>
</evidence>
<dbReference type="OrthoDB" id="10265990at2759"/>
<keyword evidence="3" id="KW-0999">Mitochondrion inner membrane</keyword>
<dbReference type="GO" id="GO:0030150">
    <property type="term" value="P:protein import into mitochondrial matrix"/>
    <property type="evidence" value="ECO:0007669"/>
    <property type="project" value="TreeGrafter"/>
</dbReference>
<dbReference type="AlphaFoldDB" id="A0A1V4JZX6"/>
<sequence>MSATPKRGPPVKIIAYNLTAPKLAMGKMMEQGPVLIITFQAQVVMVIKNQSGEVVEGDPGAVRTEHRGGW</sequence>
<keyword evidence="9" id="KW-1185">Reference proteome</keyword>
<gene>
    <name evidence="8" type="ORF">AV530_009477</name>
</gene>
<evidence type="ECO:0000256" key="4">
    <source>
        <dbReference type="ARBA" id="ARBA00022946"/>
    </source>
</evidence>
<evidence type="ECO:0000256" key="6">
    <source>
        <dbReference type="ARBA" id="ARBA00023136"/>
    </source>
</evidence>
<accession>A0A1V4JZX6</accession>
<reference evidence="8 9" key="1">
    <citation type="submission" date="2016-02" db="EMBL/GenBank/DDBJ databases">
        <title>Band-tailed pigeon sequencing and assembly.</title>
        <authorList>
            <person name="Soares A.E."/>
            <person name="Novak B.J."/>
            <person name="Rice E.S."/>
            <person name="O'Connell B."/>
            <person name="Chang D."/>
            <person name="Weber S."/>
            <person name="Shapiro B."/>
        </authorList>
    </citation>
    <scope>NUCLEOTIDE SEQUENCE [LARGE SCALE GENOMIC DNA]</scope>
    <source>
        <strain evidence="8">BTP2013</strain>
        <tissue evidence="8">Blood</tissue>
    </source>
</reference>
<evidence type="ECO:0000259" key="7">
    <source>
        <dbReference type="Pfam" id="PF04280"/>
    </source>
</evidence>
<comment type="subcellular location">
    <subcellularLocation>
        <location evidence="1">Mitochondrion inner membrane</location>
    </subcellularLocation>
</comment>
<name>A0A1V4JZX6_PATFA</name>
<dbReference type="STRING" id="372326.A0A1V4JZX6"/>
<dbReference type="GO" id="GO:0005743">
    <property type="term" value="C:mitochondrial inner membrane"/>
    <property type="evidence" value="ECO:0007669"/>
    <property type="project" value="UniProtKB-SubCell"/>
</dbReference>
<keyword evidence="6" id="KW-0472">Membrane</keyword>
<dbReference type="InterPro" id="IPR007379">
    <property type="entry name" value="Tim44-like_dom"/>
</dbReference>
<evidence type="ECO:0000256" key="2">
    <source>
        <dbReference type="ARBA" id="ARBA00009597"/>
    </source>
</evidence>
<proteinExistence type="inferred from homology"/>
<dbReference type="Gene3D" id="3.10.450.240">
    <property type="match status" value="1"/>
</dbReference>
<evidence type="ECO:0000256" key="3">
    <source>
        <dbReference type="ARBA" id="ARBA00022792"/>
    </source>
</evidence>
<dbReference type="Proteomes" id="UP000190648">
    <property type="component" value="Unassembled WGS sequence"/>
</dbReference>
<dbReference type="GO" id="GO:0051087">
    <property type="term" value="F:protein-folding chaperone binding"/>
    <property type="evidence" value="ECO:0007669"/>
    <property type="project" value="TreeGrafter"/>
</dbReference>
<organism evidence="8 9">
    <name type="scientific">Patagioenas fasciata monilis</name>
    <dbReference type="NCBI Taxonomy" id="372326"/>
    <lineage>
        <taxon>Eukaryota</taxon>
        <taxon>Metazoa</taxon>
        <taxon>Chordata</taxon>
        <taxon>Craniata</taxon>
        <taxon>Vertebrata</taxon>
        <taxon>Euteleostomi</taxon>
        <taxon>Archelosauria</taxon>
        <taxon>Archosauria</taxon>
        <taxon>Dinosauria</taxon>
        <taxon>Saurischia</taxon>
        <taxon>Theropoda</taxon>
        <taxon>Coelurosauria</taxon>
        <taxon>Aves</taxon>
        <taxon>Neognathae</taxon>
        <taxon>Neoaves</taxon>
        <taxon>Columbimorphae</taxon>
        <taxon>Columbiformes</taxon>
        <taxon>Columbidae</taxon>
        <taxon>Patagioenas</taxon>
    </lineage>
</organism>
<comment type="caution">
    <text evidence="8">The sequence shown here is derived from an EMBL/GenBank/DDBJ whole genome shotgun (WGS) entry which is preliminary data.</text>
</comment>
<evidence type="ECO:0000256" key="5">
    <source>
        <dbReference type="ARBA" id="ARBA00023128"/>
    </source>
</evidence>
<dbReference type="InterPro" id="IPR039544">
    <property type="entry name" value="Tim44-like"/>
</dbReference>
<keyword evidence="5" id="KW-0496">Mitochondrion</keyword>
<evidence type="ECO:0000256" key="1">
    <source>
        <dbReference type="ARBA" id="ARBA00004273"/>
    </source>
</evidence>
<dbReference type="PANTHER" id="PTHR10721:SF1">
    <property type="entry name" value="MITOCHONDRIAL IMPORT INNER MEMBRANE TRANSLOCASE SUBUNIT TIM44"/>
    <property type="match status" value="1"/>
</dbReference>
<evidence type="ECO:0000313" key="9">
    <source>
        <dbReference type="Proteomes" id="UP000190648"/>
    </source>
</evidence>
<dbReference type="Pfam" id="PF04280">
    <property type="entry name" value="Tim44"/>
    <property type="match status" value="1"/>
</dbReference>